<keyword evidence="1" id="KW-1133">Transmembrane helix</keyword>
<reference evidence="2" key="1">
    <citation type="submission" date="2014-01" db="EMBL/GenBank/DDBJ databases">
        <title>The genome of the white-rot fungus Pycnoporus cinnabarinus: a basidiomycete model with a versatile arsenal for lignocellulosic biomass breakdown.</title>
        <authorList>
            <person name="Levasseur A."/>
            <person name="Lomascolo A."/>
            <person name="Ruiz-Duenas F.J."/>
            <person name="Uzan E."/>
            <person name="Piumi F."/>
            <person name="Kues U."/>
            <person name="Ram A.F.J."/>
            <person name="Murat C."/>
            <person name="Haon M."/>
            <person name="Benoit I."/>
            <person name="Arfi Y."/>
            <person name="Chevret D."/>
            <person name="Drula E."/>
            <person name="Kwon M.J."/>
            <person name="Gouret P."/>
            <person name="Lesage-Meessen L."/>
            <person name="Lombard V."/>
            <person name="Mariette J."/>
            <person name="Noirot C."/>
            <person name="Park J."/>
            <person name="Patyshakuliyeva A."/>
            <person name="Wieneger R.A.B."/>
            <person name="Wosten H.A.B."/>
            <person name="Martin F."/>
            <person name="Coutinho P.M."/>
            <person name="de Vries R."/>
            <person name="Martinez A.T."/>
            <person name="Klopp C."/>
            <person name="Pontarotti P."/>
            <person name="Henrissat B."/>
            <person name="Record E."/>
        </authorList>
    </citation>
    <scope>NUCLEOTIDE SEQUENCE [LARGE SCALE GENOMIC DNA]</scope>
    <source>
        <strain evidence="2">BRFM137</strain>
    </source>
</reference>
<keyword evidence="1" id="KW-0812">Transmembrane</keyword>
<gene>
    <name evidence="2" type="ORF">BN946_scf184791.g16</name>
</gene>
<keyword evidence="3" id="KW-1185">Reference proteome</keyword>
<protein>
    <submittedName>
        <fullName evidence="2">Uncharacterized protein</fullName>
    </submittedName>
</protein>
<keyword evidence="1" id="KW-0472">Membrane</keyword>
<evidence type="ECO:0000313" key="2">
    <source>
        <dbReference type="EMBL" id="CDO69421.1"/>
    </source>
</evidence>
<accession>A0A060S5H0</accession>
<name>A0A060S5H0_PYCCI</name>
<dbReference type="AlphaFoldDB" id="A0A060S5H0"/>
<evidence type="ECO:0000313" key="3">
    <source>
        <dbReference type="Proteomes" id="UP000029665"/>
    </source>
</evidence>
<dbReference type="OrthoDB" id="2751511at2759"/>
<dbReference type="Proteomes" id="UP000029665">
    <property type="component" value="Unassembled WGS sequence"/>
</dbReference>
<comment type="caution">
    <text evidence="2">The sequence shown here is derived from an EMBL/GenBank/DDBJ whole genome shotgun (WGS) entry which is preliminary data.</text>
</comment>
<evidence type="ECO:0000256" key="1">
    <source>
        <dbReference type="SAM" id="Phobius"/>
    </source>
</evidence>
<dbReference type="HOGENOM" id="CLU_1714230_0_0_1"/>
<feature type="transmembrane region" description="Helical" evidence="1">
    <location>
        <begin position="13"/>
        <end position="32"/>
    </location>
</feature>
<proteinExistence type="predicted"/>
<dbReference type="EMBL" id="CCBP010000043">
    <property type="protein sequence ID" value="CDO69421.1"/>
    <property type="molecule type" value="Genomic_DNA"/>
</dbReference>
<sequence>MSNNSPIYARWEIFASVVGVAAVIQSVIYPLVSSQLPSSKLKRLCETLGQTQGFLEDCVEEGVLRENHIQAFQRRLTILRNRTNEVSARVHAARTWSEELANLARGVTSKINCIIMKCGIIYRQLVLASGRNAQERMARLALSKGIVSPLKPA</sequence>
<organism evidence="2 3">
    <name type="scientific">Pycnoporus cinnabarinus</name>
    <name type="common">Cinnabar-red polypore</name>
    <name type="synonym">Trametes cinnabarina</name>
    <dbReference type="NCBI Taxonomy" id="5643"/>
    <lineage>
        <taxon>Eukaryota</taxon>
        <taxon>Fungi</taxon>
        <taxon>Dikarya</taxon>
        <taxon>Basidiomycota</taxon>
        <taxon>Agaricomycotina</taxon>
        <taxon>Agaricomycetes</taxon>
        <taxon>Polyporales</taxon>
        <taxon>Polyporaceae</taxon>
        <taxon>Trametes</taxon>
    </lineage>
</organism>